<dbReference type="InterPro" id="IPR007872">
    <property type="entry name" value="DPH_MB_dom"/>
</dbReference>
<dbReference type="PANTHER" id="PTHR21454:SF47">
    <property type="entry name" value="DNAJ HEAT SHOCK N-TERMINAL DOMAIN-CONTAINING PROTEIN"/>
    <property type="match status" value="1"/>
</dbReference>
<dbReference type="AlphaFoldDB" id="A0A5A7V202"/>
<dbReference type="InterPro" id="IPR001623">
    <property type="entry name" value="DnaJ_domain"/>
</dbReference>
<evidence type="ECO:0000256" key="5">
    <source>
        <dbReference type="ARBA" id="ARBA00023004"/>
    </source>
</evidence>
<evidence type="ECO:0000259" key="8">
    <source>
        <dbReference type="PROSITE" id="PS51074"/>
    </source>
</evidence>
<evidence type="ECO:0000256" key="4">
    <source>
        <dbReference type="ARBA" id="ARBA00022723"/>
    </source>
</evidence>
<gene>
    <name evidence="9" type="ORF">E6C27_scaffold501G00090</name>
</gene>
<keyword evidence="4" id="KW-0479">Metal-binding</keyword>
<accession>A0A5A7V202</accession>
<dbReference type="Proteomes" id="UP000321393">
    <property type="component" value="Unassembled WGS sequence"/>
</dbReference>
<dbReference type="CDD" id="cd06257">
    <property type="entry name" value="DnaJ"/>
    <property type="match status" value="1"/>
</dbReference>
<dbReference type="PROSITE" id="PS51074">
    <property type="entry name" value="DPH_MB"/>
    <property type="match status" value="1"/>
</dbReference>
<dbReference type="Pfam" id="PF05207">
    <property type="entry name" value="Zn_ribbon_CSL"/>
    <property type="match status" value="1"/>
</dbReference>
<dbReference type="GO" id="GO:0046872">
    <property type="term" value="F:metal ion binding"/>
    <property type="evidence" value="ECO:0007669"/>
    <property type="project" value="UniProtKB-KW"/>
</dbReference>
<name>A0A5A7V202_CUCMM</name>
<dbReference type="SMART" id="SM00271">
    <property type="entry name" value="DnaJ"/>
    <property type="match status" value="1"/>
</dbReference>
<dbReference type="EMBL" id="SSTE01005103">
    <property type="protein sequence ID" value="KAA0060877.1"/>
    <property type="molecule type" value="Genomic_DNA"/>
</dbReference>
<dbReference type="InterPro" id="IPR036671">
    <property type="entry name" value="DPH_MB_sf"/>
</dbReference>
<keyword evidence="5" id="KW-0408">Iron</keyword>
<dbReference type="STRING" id="1194695.A0A5A7V202"/>
<evidence type="ECO:0000259" key="7">
    <source>
        <dbReference type="PROSITE" id="PS50076"/>
    </source>
</evidence>
<dbReference type="Pfam" id="PF00226">
    <property type="entry name" value="DnaJ"/>
    <property type="match status" value="1"/>
</dbReference>
<proteinExistence type="inferred from homology"/>
<protein>
    <submittedName>
        <fullName evidence="9">DPH4-like protein</fullName>
    </submittedName>
</protein>
<evidence type="ECO:0000256" key="2">
    <source>
        <dbReference type="ARBA" id="ARBA00004496"/>
    </source>
</evidence>
<feature type="domain" description="J" evidence="7">
    <location>
        <begin position="52"/>
        <end position="124"/>
    </location>
</feature>
<comment type="similarity">
    <text evidence="3">Belongs to the DPH4 family.</text>
</comment>
<evidence type="ECO:0000256" key="3">
    <source>
        <dbReference type="ARBA" id="ARBA00006169"/>
    </source>
</evidence>
<dbReference type="PROSITE" id="PS50076">
    <property type="entry name" value="DNAJ_2"/>
    <property type="match status" value="1"/>
</dbReference>
<comment type="subcellular location">
    <subcellularLocation>
        <location evidence="2">Cytoplasm</location>
    </subcellularLocation>
    <subcellularLocation>
        <location evidence="1">Nucleus</location>
    </subcellularLocation>
</comment>
<dbReference type="GO" id="GO:0017183">
    <property type="term" value="P:protein histidyl modification to diphthamide"/>
    <property type="evidence" value="ECO:0007669"/>
    <property type="project" value="InterPro"/>
</dbReference>
<dbReference type="OrthoDB" id="66964at2759"/>
<sequence length="288" mass="31996">MPLHFPLRPTIAPPRSPPCSAPHPFFADLLPPLVVGNWTNTMSSSSGAIGETYYDVLSLREDASFDEIRASYRSALLNFHPDKLQAMCRKSHPDDIKGERYFKVQKAWEVLGSPKSRASYDRELQAAKGDAIGAESISLEDMVVEDKGEVVELFYQCRCGDCFFIDSGELDEMGYPLLRNGSKVSLRTLDALPASVVLPCGSCSLKSLRGFSNNFPRLFGSILYMWTVGGDDSLIIFYFTDPFAFGGNLPCLPRWVKNWLKEAFGGWYLESEMKILSGCKGSKIKGLS</sequence>
<dbReference type="SUPFAM" id="SSF144217">
    <property type="entry name" value="CSL zinc finger"/>
    <property type="match status" value="1"/>
</dbReference>
<evidence type="ECO:0000256" key="6">
    <source>
        <dbReference type="ARBA" id="ARBA00023242"/>
    </source>
</evidence>
<dbReference type="PANTHER" id="PTHR21454">
    <property type="entry name" value="DPH3 HOMOLOG-RELATED"/>
    <property type="match status" value="1"/>
</dbReference>
<evidence type="ECO:0000256" key="1">
    <source>
        <dbReference type="ARBA" id="ARBA00004123"/>
    </source>
</evidence>
<evidence type="ECO:0000313" key="9">
    <source>
        <dbReference type="EMBL" id="KAA0060877.1"/>
    </source>
</evidence>
<feature type="domain" description="DPH-type MB" evidence="8">
    <location>
        <begin position="133"/>
        <end position="212"/>
    </location>
</feature>
<dbReference type="Gene3D" id="3.10.660.10">
    <property type="entry name" value="DPH Zinc finger"/>
    <property type="match status" value="1"/>
</dbReference>
<dbReference type="InterPro" id="IPR044248">
    <property type="entry name" value="DPH3/4-like"/>
</dbReference>
<comment type="caution">
    <text evidence="9">The sequence shown here is derived from an EMBL/GenBank/DDBJ whole genome shotgun (WGS) entry which is preliminary data.</text>
</comment>
<dbReference type="Gene3D" id="1.10.287.110">
    <property type="entry name" value="DnaJ domain"/>
    <property type="match status" value="1"/>
</dbReference>
<organism evidence="9 10">
    <name type="scientific">Cucumis melo var. makuwa</name>
    <name type="common">Oriental melon</name>
    <dbReference type="NCBI Taxonomy" id="1194695"/>
    <lineage>
        <taxon>Eukaryota</taxon>
        <taxon>Viridiplantae</taxon>
        <taxon>Streptophyta</taxon>
        <taxon>Embryophyta</taxon>
        <taxon>Tracheophyta</taxon>
        <taxon>Spermatophyta</taxon>
        <taxon>Magnoliopsida</taxon>
        <taxon>eudicotyledons</taxon>
        <taxon>Gunneridae</taxon>
        <taxon>Pentapetalae</taxon>
        <taxon>rosids</taxon>
        <taxon>fabids</taxon>
        <taxon>Cucurbitales</taxon>
        <taxon>Cucurbitaceae</taxon>
        <taxon>Benincaseae</taxon>
        <taxon>Cucumis</taxon>
    </lineage>
</organism>
<evidence type="ECO:0000313" key="10">
    <source>
        <dbReference type="Proteomes" id="UP000321393"/>
    </source>
</evidence>
<dbReference type="GO" id="GO:0005829">
    <property type="term" value="C:cytosol"/>
    <property type="evidence" value="ECO:0007669"/>
    <property type="project" value="TreeGrafter"/>
</dbReference>
<reference evidence="9 10" key="1">
    <citation type="submission" date="2019-08" db="EMBL/GenBank/DDBJ databases">
        <title>Draft genome sequences of two oriental melons (Cucumis melo L. var makuwa).</title>
        <authorList>
            <person name="Kwon S.-Y."/>
        </authorList>
    </citation>
    <scope>NUCLEOTIDE SEQUENCE [LARGE SCALE GENOMIC DNA]</scope>
    <source>
        <strain evidence="10">cv. SW 3</strain>
        <tissue evidence="9">Leaf</tissue>
    </source>
</reference>
<dbReference type="SUPFAM" id="SSF46565">
    <property type="entry name" value="Chaperone J-domain"/>
    <property type="match status" value="1"/>
</dbReference>
<dbReference type="InterPro" id="IPR036869">
    <property type="entry name" value="J_dom_sf"/>
</dbReference>
<dbReference type="GO" id="GO:0005634">
    <property type="term" value="C:nucleus"/>
    <property type="evidence" value="ECO:0007669"/>
    <property type="project" value="UniProtKB-SubCell"/>
</dbReference>
<dbReference type="PRINTS" id="PR00625">
    <property type="entry name" value="JDOMAIN"/>
</dbReference>
<keyword evidence="6" id="KW-0539">Nucleus</keyword>